<dbReference type="GO" id="GO:0005886">
    <property type="term" value="C:plasma membrane"/>
    <property type="evidence" value="ECO:0007669"/>
    <property type="project" value="TreeGrafter"/>
</dbReference>
<sequence>MIEFFVKHKITTVMFVLVFVVLGFFSYSNLMIEKTPKIDFPIVTVSVTYPGANPLEVETLVVKKIEDAISEISEIKKIKSQSYDSFGYIFVEFLLSADVNVKSIEVKDKVEAILNDLPDAIEKPVIEKYDPLIEPVLDMVLSSDSGDLREVYEYADKTLKTKFSSIRGVAKVDVYGGEKRQINVRLDPMLMKQHYISINEVIAALMARNKNVPAGDIEKGYDALSVRFTGEFTSVKEIADTLLVSSDGGEFHLKDIAAVEDSYKKISTVARYNGKPVVGLSVNKASDGNAVFISHQMRKRLAEFQKSLPQGMHLEIATDTTTFIANETLDTERNIFIGIVLTIILLLLFLGRWDMSFISAIIIPTSIISTLFPMWMSGFSINMMTLLAIATVIGTLISNALVILENVMVHLSRHDNPEKAAIDGTKEVLIPVIASTGTNLVVFMPIAMMGGMVGLMMKSFGLTVVYATCFSLLASFSLTPMLCAAMLQPQKTEKPFRPGLMQMVISRIRMIPISVDKLTEFLKKQYKHIFELMFRFPRSTIAFCCLALIGSFLLFSYVENDFQPKSDEDKVIINLSLPQGSTVERTEEAVKHIEAFLDTIPEKRAYLSNIGNNGVENAKVTLDLIPSTERKRSDMQIIDDLIVFISKMPDVEAYCVRQGISSMSEGDVAIDLYGTDYTVMVDLARQMKDIMNKSGDFQSVVLSYKSPKKQMSLVPNEEKLNEFGLNAASVGAVMRYSIYGEDSNIYKEKGEEYKVNVEMDDVYARNFDDIKEISILSRKGLIPINELGELKIDKAVPTIWRRDRNRIIRIDGYLGKSSMVIVSKKLDKQFKAINFPSGYNYKYSGYSEYMEETNVELGRAFLLAIILTFMLLCAIMNSLIAYPLAVMTTVLASVAGMVLGLFYLNQSMNVASMMGMVMLVGMVVNNAILLLDQTLVKMKEGLAIKDALWQGASAKFRAIIMTSFAIILGVLPQLWSLSKIKQSMGAVMIGGLLASIIFTFILVPVVFWYLERFERRFIKH</sequence>
<keyword evidence="1" id="KW-0812">Transmembrane</keyword>
<feature type="transmembrane region" description="Helical" evidence="1">
    <location>
        <begin position="958"/>
        <end position="975"/>
    </location>
</feature>
<dbReference type="PANTHER" id="PTHR32063:SF0">
    <property type="entry name" value="SWARMING MOTILITY PROTEIN SWRC"/>
    <property type="match status" value="1"/>
</dbReference>
<feature type="transmembrane region" description="Helical" evidence="1">
    <location>
        <begin position="987"/>
        <end position="1010"/>
    </location>
</feature>
<evidence type="ECO:0008006" key="4">
    <source>
        <dbReference type="Google" id="ProtNLM"/>
    </source>
</evidence>
<dbReference type="Gene3D" id="3.30.70.1440">
    <property type="entry name" value="Multidrug efflux transporter AcrB pore domain"/>
    <property type="match status" value="1"/>
</dbReference>
<dbReference type="Gene3D" id="1.20.1640.10">
    <property type="entry name" value="Multidrug efflux transporter AcrB transmembrane domain"/>
    <property type="match status" value="2"/>
</dbReference>
<accession>A0A410P6N5</accession>
<dbReference type="SUPFAM" id="SSF82866">
    <property type="entry name" value="Multidrug efflux transporter AcrB transmembrane domain"/>
    <property type="match status" value="2"/>
</dbReference>
<dbReference type="SUPFAM" id="SSF82693">
    <property type="entry name" value="Multidrug efflux transporter AcrB pore domain, PN1, PN2, PC1 and PC2 subdomains"/>
    <property type="match status" value="3"/>
</dbReference>
<dbReference type="EMBL" id="CP019384">
    <property type="protein sequence ID" value="QAT17810.1"/>
    <property type="molecule type" value="Genomic_DNA"/>
</dbReference>
<feature type="transmembrane region" description="Helical" evidence="1">
    <location>
        <begin position="882"/>
        <end position="904"/>
    </location>
</feature>
<keyword evidence="1" id="KW-0472">Membrane</keyword>
<dbReference type="OrthoDB" id="174266at2"/>
<dbReference type="PRINTS" id="PR00702">
    <property type="entry name" value="ACRIFLAVINRP"/>
</dbReference>
<dbReference type="RefSeq" id="WP_128700776.1">
    <property type="nucleotide sequence ID" value="NZ_CP019384.1"/>
</dbReference>
<protein>
    <recommendedName>
        <fullName evidence="4">Acriflavin resistance protein</fullName>
    </recommendedName>
</protein>
<dbReference type="SUPFAM" id="SSF82714">
    <property type="entry name" value="Multidrug efflux transporter AcrB TolC docking domain, DN and DC subdomains"/>
    <property type="match status" value="2"/>
</dbReference>
<feature type="transmembrane region" description="Helical" evidence="1">
    <location>
        <begin position="857"/>
        <end position="875"/>
    </location>
</feature>
<dbReference type="Proteomes" id="UP000287243">
    <property type="component" value="Chromosome"/>
</dbReference>
<dbReference type="GO" id="GO:0042910">
    <property type="term" value="F:xenobiotic transmembrane transporter activity"/>
    <property type="evidence" value="ECO:0007669"/>
    <property type="project" value="TreeGrafter"/>
</dbReference>
<feature type="transmembrane region" description="Helical" evidence="1">
    <location>
        <begin position="381"/>
        <end position="407"/>
    </location>
</feature>
<dbReference type="InterPro" id="IPR001036">
    <property type="entry name" value="Acrflvin-R"/>
</dbReference>
<dbReference type="Gene3D" id="3.30.2090.10">
    <property type="entry name" value="Multidrug efflux transporter AcrB TolC docking domain, DN and DC subdomains"/>
    <property type="match status" value="2"/>
</dbReference>
<name>A0A410P6N5_VELA1</name>
<dbReference type="KEGG" id="vai:BU251_08790"/>
<keyword evidence="1" id="KW-1133">Transmembrane helix</keyword>
<evidence type="ECO:0000256" key="1">
    <source>
        <dbReference type="SAM" id="Phobius"/>
    </source>
</evidence>
<proteinExistence type="predicted"/>
<feature type="transmembrane region" description="Helical" evidence="1">
    <location>
        <begin position="540"/>
        <end position="558"/>
    </location>
</feature>
<feature type="transmembrane region" description="Helical" evidence="1">
    <location>
        <begin position="910"/>
        <end position="931"/>
    </location>
</feature>
<feature type="transmembrane region" description="Helical" evidence="1">
    <location>
        <begin position="428"/>
        <end position="452"/>
    </location>
</feature>
<gene>
    <name evidence="2" type="ORF">BU251_08790</name>
</gene>
<feature type="transmembrane region" description="Helical" evidence="1">
    <location>
        <begin position="334"/>
        <end position="350"/>
    </location>
</feature>
<dbReference type="PANTHER" id="PTHR32063">
    <property type="match status" value="1"/>
</dbReference>
<feature type="transmembrane region" description="Helical" evidence="1">
    <location>
        <begin position="12"/>
        <end position="32"/>
    </location>
</feature>
<reference evidence="2 3" key="1">
    <citation type="submission" date="2017-01" db="EMBL/GenBank/DDBJ databases">
        <title>First insights into the biology of 'candidatus Vampirococcus archaeovorus'.</title>
        <authorList>
            <person name="Kizina J."/>
            <person name="Jordan S."/>
            <person name="Stueber K."/>
            <person name="Reinhardt R."/>
            <person name="Harder J."/>
        </authorList>
    </citation>
    <scope>NUCLEOTIDE SEQUENCE [LARGE SCALE GENOMIC DNA]</scope>
    <source>
        <strain evidence="2 3">LiM</strain>
    </source>
</reference>
<keyword evidence="3" id="KW-1185">Reference proteome</keyword>
<evidence type="ECO:0000313" key="3">
    <source>
        <dbReference type="Proteomes" id="UP000287243"/>
    </source>
</evidence>
<feature type="transmembrane region" description="Helical" evidence="1">
    <location>
        <begin position="357"/>
        <end position="375"/>
    </location>
</feature>
<dbReference type="InterPro" id="IPR027463">
    <property type="entry name" value="AcrB_DN_DC_subdom"/>
</dbReference>
<dbReference type="Pfam" id="PF00873">
    <property type="entry name" value="ACR_tran"/>
    <property type="match status" value="1"/>
</dbReference>
<feature type="transmembrane region" description="Helical" evidence="1">
    <location>
        <begin position="464"/>
        <end position="487"/>
    </location>
</feature>
<dbReference type="AlphaFoldDB" id="A0A410P6N5"/>
<dbReference type="Gene3D" id="3.30.70.1430">
    <property type="entry name" value="Multidrug efflux transporter AcrB pore domain"/>
    <property type="match status" value="2"/>
</dbReference>
<evidence type="ECO:0000313" key="2">
    <source>
        <dbReference type="EMBL" id="QAT17810.1"/>
    </source>
</evidence>
<dbReference type="Gene3D" id="3.30.70.1320">
    <property type="entry name" value="Multidrug efflux transporter AcrB pore domain like"/>
    <property type="match status" value="1"/>
</dbReference>
<organism evidence="2 3">
    <name type="scientific">Velamenicoccus archaeovorus</name>
    <dbReference type="NCBI Taxonomy" id="1930593"/>
    <lineage>
        <taxon>Bacteria</taxon>
        <taxon>Pseudomonadati</taxon>
        <taxon>Candidatus Omnitrophota</taxon>
        <taxon>Candidatus Velamenicoccus</taxon>
    </lineage>
</organism>